<protein>
    <recommendedName>
        <fullName evidence="4">Ig-like domain-containing protein</fullName>
    </recommendedName>
</protein>
<dbReference type="Ensembl" id="ENSACCT00020018331.1">
    <property type="protein sequence ID" value="ENSACCP00020017565.1"/>
    <property type="gene ID" value="ENSACCG00020012071.1"/>
</dbReference>
<evidence type="ECO:0000256" key="1">
    <source>
        <dbReference type="ARBA" id="ARBA00022859"/>
    </source>
</evidence>
<keyword evidence="6" id="KW-1185">Reference proteome</keyword>
<dbReference type="FunFam" id="2.60.40.10:FF:002198">
    <property type="entry name" value="Immunoglobulin heavy variable 5-2"/>
    <property type="match status" value="1"/>
</dbReference>
<dbReference type="PANTHER" id="PTHR23266">
    <property type="entry name" value="IMMUNOGLOBULIN HEAVY CHAIN"/>
    <property type="match status" value="1"/>
</dbReference>
<keyword evidence="2" id="KW-1064">Adaptive immunity</keyword>
<dbReference type="GO" id="GO:0002250">
    <property type="term" value="P:adaptive immune response"/>
    <property type="evidence" value="ECO:0007669"/>
    <property type="project" value="UniProtKB-KW"/>
</dbReference>
<dbReference type="GeneTree" id="ENSGT01050000244936"/>
<keyword evidence="1" id="KW-0391">Immunity</keyword>
<dbReference type="Proteomes" id="UP000472275">
    <property type="component" value="Unassembled WGS sequence"/>
</dbReference>
<dbReference type="PROSITE" id="PS50835">
    <property type="entry name" value="IG_LIKE"/>
    <property type="match status" value="1"/>
</dbReference>
<dbReference type="InterPro" id="IPR036179">
    <property type="entry name" value="Ig-like_dom_sf"/>
</dbReference>
<dbReference type="InParanoid" id="A0A663EYT0"/>
<evidence type="ECO:0000256" key="3">
    <source>
        <dbReference type="ARBA" id="ARBA00043265"/>
    </source>
</evidence>
<name>A0A663EYT0_AQUCH</name>
<keyword evidence="3" id="KW-1280">Immunoglobulin</keyword>
<sequence length="171" mass="17959">PADWERGGLSPSAPCPGLRAAVQLVESGGGLQPPGGSLGLLCKASGFDFGSYGMFWVRQAPGKGLEWLASIHYSGGYTFYAPVVQGRFTISRDNSQSTVTLQMNSLRADDTATYYCAKEDDNDGGTDAGTEPQHPCSASANPGIFLKSLLIPGLLQPTCSLAPNPDPCPEF</sequence>
<reference evidence="5" key="2">
    <citation type="submission" date="2025-09" db="UniProtKB">
        <authorList>
            <consortium name="Ensembl"/>
        </authorList>
    </citation>
    <scope>IDENTIFICATION</scope>
</reference>
<evidence type="ECO:0000313" key="5">
    <source>
        <dbReference type="Ensembl" id="ENSACCP00020017565.1"/>
    </source>
</evidence>
<dbReference type="SMART" id="SM00406">
    <property type="entry name" value="IGv"/>
    <property type="match status" value="1"/>
</dbReference>
<dbReference type="SUPFAM" id="SSF48726">
    <property type="entry name" value="Immunoglobulin"/>
    <property type="match status" value="1"/>
</dbReference>
<dbReference type="InterPro" id="IPR013106">
    <property type="entry name" value="Ig_V-set"/>
</dbReference>
<dbReference type="GO" id="GO:0005576">
    <property type="term" value="C:extracellular region"/>
    <property type="evidence" value="ECO:0007669"/>
    <property type="project" value="UniProtKB-ARBA"/>
</dbReference>
<dbReference type="Pfam" id="PF07686">
    <property type="entry name" value="V-set"/>
    <property type="match status" value="1"/>
</dbReference>
<evidence type="ECO:0000313" key="6">
    <source>
        <dbReference type="Proteomes" id="UP000472275"/>
    </source>
</evidence>
<proteinExistence type="predicted"/>
<reference evidence="5" key="1">
    <citation type="submission" date="2025-08" db="UniProtKB">
        <authorList>
            <consortium name="Ensembl"/>
        </authorList>
    </citation>
    <scope>IDENTIFICATION</scope>
</reference>
<dbReference type="InterPro" id="IPR007110">
    <property type="entry name" value="Ig-like_dom"/>
</dbReference>
<dbReference type="AlphaFoldDB" id="A0A663EYT0"/>
<dbReference type="Gene3D" id="2.60.40.10">
    <property type="entry name" value="Immunoglobulins"/>
    <property type="match status" value="1"/>
</dbReference>
<dbReference type="GO" id="GO:0019814">
    <property type="term" value="C:immunoglobulin complex"/>
    <property type="evidence" value="ECO:0007669"/>
    <property type="project" value="UniProtKB-KW"/>
</dbReference>
<evidence type="ECO:0000256" key="2">
    <source>
        <dbReference type="ARBA" id="ARBA00023130"/>
    </source>
</evidence>
<feature type="domain" description="Ig-like" evidence="4">
    <location>
        <begin position="16"/>
        <end position="137"/>
    </location>
</feature>
<organism evidence="5 6">
    <name type="scientific">Aquila chrysaetos chrysaetos</name>
    <dbReference type="NCBI Taxonomy" id="223781"/>
    <lineage>
        <taxon>Eukaryota</taxon>
        <taxon>Metazoa</taxon>
        <taxon>Chordata</taxon>
        <taxon>Craniata</taxon>
        <taxon>Vertebrata</taxon>
        <taxon>Euteleostomi</taxon>
        <taxon>Archelosauria</taxon>
        <taxon>Archosauria</taxon>
        <taxon>Dinosauria</taxon>
        <taxon>Saurischia</taxon>
        <taxon>Theropoda</taxon>
        <taxon>Coelurosauria</taxon>
        <taxon>Aves</taxon>
        <taxon>Neognathae</taxon>
        <taxon>Neoaves</taxon>
        <taxon>Telluraves</taxon>
        <taxon>Accipitrimorphae</taxon>
        <taxon>Accipitriformes</taxon>
        <taxon>Accipitridae</taxon>
        <taxon>Accipitrinae</taxon>
        <taxon>Aquila</taxon>
    </lineage>
</organism>
<accession>A0A663EYT0</accession>
<dbReference type="InterPro" id="IPR050199">
    <property type="entry name" value="IgHV"/>
</dbReference>
<evidence type="ECO:0000259" key="4">
    <source>
        <dbReference type="PROSITE" id="PS50835"/>
    </source>
</evidence>
<dbReference type="InterPro" id="IPR013783">
    <property type="entry name" value="Ig-like_fold"/>
</dbReference>